<dbReference type="PIRSF" id="PIRSF001359">
    <property type="entry name" value="F_bP_aldolase_II"/>
    <property type="match status" value="1"/>
</dbReference>
<keyword evidence="3" id="KW-1185">Reference proteome</keyword>
<dbReference type="InterPro" id="IPR000771">
    <property type="entry name" value="FBA_II"/>
</dbReference>
<name>A0ABW5PBN9_9BACL</name>
<dbReference type="CDD" id="cd00947">
    <property type="entry name" value="TBP_aldolase_IIB"/>
    <property type="match status" value="1"/>
</dbReference>
<gene>
    <name evidence="2" type="ORF">ACFSUF_05760</name>
</gene>
<dbReference type="PANTHER" id="PTHR30304:SF0">
    <property type="entry name" value="D-TAGATOSE-1,6-BISPHOSPHATE ALDOLASE SUBUNIT GATY-RELATED"/>
    <property type="match status" value="1"/>
</dbReference>
<dbReference type="Proteomes" id="UP001597541">
    <property type="component" value="Unassembled WGS sequence"/>
</dbReference>
<dbReference type="Gene3D" id="3.20.20.70">
    <property type="entry name" value="Aldolase class I"/>
    <property type="match status" value="1"/>
</dbReference>
<comment type="cofactor">
    <cofactor evidence="1">
        <name>Zn(2+)</name>
        <dbReference type="ChEBI" id="CHEBI:29105"/>
    </cofactor>
</comment>
<dbReference type="EMBL" id="JBHUME010000005">
    <property type="protein sequence ID" value="MFD2611929.1"/>
    <property type="molecule type" value="Genomic_DNA"/>
</dbReference>
<protein>
    <submittedName>
        <fullName evidence="2">Ketose-bisphosphate aldolase</fullName>
    </submittedName>
</protein>
<organism evidence="2 3">
    <name type="scientific">Paenibacillus gansuensis</name>
    <dbReference type="NCBI Taxonomy" id="306542"/>
    <lineage>
        <taxon>Bacteria</taxon>
        <taxon>Bacillati</taxon>
        <taxon>Bacillota</taxon>
        <taxon>Bacilli</taxon>
        <taxon>Bacillales</taxon>
        <taxon>Paenibacillaceae</taxon>
        <taxon>Paenibacillus</taxon>
    </lineage>
</organism>
<comment type="caution">
    <text evidence="2">The sequence shown here is derived from an EMBL/GenBank/DDBJ whole genome shotgun (WGS) entry which is preliminary data.</text>
</comment>
<dbReference type="Pfam" id="PF01116">
    <property type="entry name" value="F_bP_aldolase"/>
    <property type="match status" value="1"/>
</dbReference>
<dbReference type="InterPro" id="IPR050246">
    <property type="entry name" value="Class_II_FBP_aldolase"/>
</dbReference>
<dbReference type="InterPro" id="IPR013785">
    <property type="entry name" value="Aldolase_TIM"/>
</dbReference>
<proteinExistence type="predicted"/>
<evidence type="ECO:0000313" key="3">
    <source>
        <dbReference type="Proteomes" id="UP001597541"/>
    </source>
</evidence>
<dbReference type="SUPFAM" id="SSF51569">
    <property type="entry name" value="Aldolase"/>
    <property type="match status" value="1"/>
</dbReference>
<evidence type="ECO:0000313" key="2">
    <source>
        <dbReference type="EMBL" id="MFD2611929.1"/>
    </source>
</evidence>
<accession>A0ABW5PBN9</accession>
<dbReference type="PANTHER" id="PTHR30304">
    <property type="entry name" value="D-TAGATOSE-1,6-BISPHOSPHATE ALDOLASE"/>
    <property type="match status" value="1"/>
</dbReference>
<dbReference type="RefSeq" id="WP_377601020.1">
    <property type="nucleotide sequence ID" value="NZ_JBHUME010000005.1"/>
</dbReference>
<sequence>MEITSKPGNVVTLKQASVMAEKGKYAIGSFSPRYTPVIRAVLKAAQKTQSPFICQISQKELERYGISPREFAEEFYAQMKSEKISVPAVLHLDHTKVFSVIEEAISAGFTSVMIDASEKPLEENIQISREVVRYAHNKGVSVEAELGMIGTTDFIETDHDEELYTNPEEAKRFVDETGVDSLAVSVGTAHGVYMVKEPKIDFDRLEAIRSLTPVHLVLHGGSGVPAWMIERAVQLPEGGISKVNIATDLELALLEALGRKERMTNAELMKLSPEELEVGLQAVEATVVEKISDFLGSKGHAADFGL</sequence>
<evidence type="ECO:0000256" key="1">
    <source>
        <dbReference type="ARBA" id="ARBA00001947"/>
    </source>
</evidence>
<dbReference type="NCBIfam" id="TIGR00167">
    <property type="entry name" value="cbbA"/>
    <property type="match status" value="1"/>
</dbReference>
<reference evidence="3" key="1">
    <citation type="journal article" date="2019" name="Int. J. Syst. Evol. Microbiol.">
        <title>The Global Catalogue of Microorganisms (GCM) 10K type strain sequencing project: providing services to taxonomists for standard genome sequencing and annotation.</title>
        <authorList>
            <consortium name="The Broad Institute Genomics Platform"/>
            <consortium name="The Broad Institute Genome Sequencing Center for Infectious Disease"/>
            <person name="Wu L."/>
            <person name="Ma J."/>
        </authorList>
    </citation>
    <scope>NUCLEOTIDE SEQUENCE [LARGE SCALE GENOMIC DNA]</scope>
    <source>
        <strain evidence="3">KCTC 3950</strain>
    </source>
</reference>